<name>A0ABD7K1L5_PSEAI</name>
<evidence type="ECO:0000313" key="2">
    <source>
        <dbReference type="EMBL" id="RTS45192.1"/>
    </source>
</evidence>
<dbReference type="Proteomes" id="UP000276985">
    <property type="component" value="Unassembled WGS sequence"/>
</dbReference>
<gene>
    <name evidence="2" type="ORF">DY940_16705</name>
</gene>
<evidence type="ECO:0000313" key="3">
    <source>
        <dbReference type="Proteomes" id="UP000276985"/>
    </source>
</evidence>
<organism evidence="2 3">
    <name type="scientific">Pseudomonas aeruginosa</name>
    <dbReference type="NCBI Taxonomy" id="287"/>
    <lineage>
        <taxon>Bacteria</taxon>
        <taxon>Pseudomonadati</taxon>
        <taxon>Pseudomonadota</taxon>
        <taxon>Gammaproteobacteria</taxon>
        <taxon>Pseudomonadales</taxon>
        <taxon>Pseudomonadaceae</taxon>
        <taxon>Pseudomonas</taxon>
    </lineage>
</organism>
<reference evidence="2 3" key="1">
    <citation type="submission" date="2018-12" db="EMBL/GenBank/DDBJ databases">
        <title>Pseudomonas aeruginosa Diversity Panel.</title>
        <authorList>
            <person name="Snesrud E."/>
            <person name="Mcgann P."/>
        </authorList>
    </citation>
    <scope>NUCLEOTIDE SEQUENCE [LARGE SCALE GENOMIC DNA]</scope>
    <source>
        <strain evidence="2 3">MRSN6241</strain>
    </source>
</reference>
<feature type="compositionally biased region" description="Polar residues" evidence="1">
    <location>
        <begin position="320"/>
        <end position="329"/>
    </location>
</feature>
<protein>
    <recommendedName>
        <fullName evidence="4">RiboL-PSP-HEPN domain-containing protein</fullName>
    </recommendedName>
</protein>
<evidence type="ECO:0008006" key="4">
    <source>
        <dbReference type="Google" id="ProtNLM"/>
    </source>
</evidence>
<proteinExistence type="predicted"/>
<dbReference type="EMBL" id="RXTL01000021">
    <property type="protein sequence ID" value="RTS45192.1"/>
    <property type="molecule type" value="Genomic_DNA"/>
</dbReference>
<comment type="caution">
    <text evidence="2">The sequence shown here is derived from an EMBL/GenBank/DDBJ whole genome shotgun (WGS) entry which is preliminary data.</text>
</comment>
<dbReference type="AlphaFoldDB" id="A0ABD7K1L5"/>
<feature type="region of interest" description="Disordered" evidence="1">
    <location>
        <begin position="295"/>
        <end position="344"/>
    </location>
</feature>
<dbReference type="RefSeq" id="WP_126593902.1">
    <property type="nucleotide sequence ID" value="NZ_CP008869.2"/>
</dbReference>
<evidence type="ECO:0000256" key="1">
    <source>
        <dbReference type="SAM" id="MobiDB-lite"/>
    </source>
</evidence>
<accession>A0ABD7K1L5</accession>
<sequence>MTIQTPGSSTSSADYSAIVKVTPFTQILSTEALFDKSHKLSKLSPIDEFIENANKLNLLWINHDEISSEFASILFLGYFSAVESYVRALVRTLIQTDIYSQKCAENQQITFGAALHHNKQLLPEALMDNHSFTASENILKTFKSLTDIELVIDEAITTELDKICQLRHCCVHRFGKLGAKNAMALGLTSHSKLFEKPLTLSRDDLLLVSSTLRSVVKTINNAAYKAVLDRTFPTVPVGKGDKKRLPKSLWSKDYEADKELFIKYYKVFSSTNKDESPKMKEMYTRFIAEKEQALQKISKGAAKKPNIPQGQGDANGHPQGDTSHQQENNAVDVPQEQVAQEGAK</sequence>